<keyword evidence="6" id="KW-0472">Membrane</keyword>
<evidence type="ECO:0000256" key="4">
    <source>
        <dbReference type="PIRSR" id="PIRSR006278-1"/>
    </source>
</evidence>
<feature type="transmembrane region" description="Helical" evidence="6">
    <location>
        <begin position="192"/>
        <end position="212"/>
    </location>
</feature>
<feature type="modified residue" description="N6-(pyridoxal phosphate)lysine" evidence="5">
    <location>
        <position position="54"/>
    </location>
</feature>
<evidence type="ECO:0000256" key="3">
    <source>
        <dbReference type="ARBA" id="ARBA00022898"/>
    </source>
</evidence>
<dbReference type="PIRSF" id="PIRSF006278">
    <property type="entry name" value="ACCD_DCysDesulf"/>
    <property type="match status" value="1"/>
</dbReference>
<sequence length="335" mass="38004">MKNYEIIVNYLNSFPMMNYPKTSRIHKLRSIQNKESGIFVKREDELGFGVSGTKIRKYLSLIPFLKNQNFQEVIVWGGAFSNNVLSAVQLLIESGIKPILFFDAKNKNQLIGNYLLTSLFLEKNSIHWLDKEVLNNKDCVINTYKENQLKKGIHVGYIEEGANMYEAFPGACSLALDILRNEKENLIDFNDIFIDAGTGLSAIALIICLSFLNVNKKIHIILVAGNEKEFNKSLSLFKNNFEIEIKNKIEFLIPYDFYYPSTAKSFGSINNNIFNIIKMTAQLDGIITDPIYSAKLFNTSKNIIKNNNLSGNILLIHSGGSLSLFGFSEKLRKLI</sequence>
<dbReference type="SUPFAM" id="SSF53686">
    <property type="entry name" value="Tryptophan synthase beta subunit-like PLP-dependent enzymes"/>
    <property type="match status" value="1"/>
</dbReference>
<evidence type="ECO:0000256" key="5">
    <source>
        <dbReference type="PIRSR" id="PIRSR006278-2"/>
    </source>
</evidence>
<comment type="similarity">
    <text evidence="2">Belongs to the ACC deaminase/D-cysteine desulfhydrase family.</text>
</comment>
<feature type="active site" description="Nucleophile" evidence="4">
    <location>
        <position position="81"/>
    </location>
</feature>
<evidence type="ECO:0000313" key="8">
    <source>
        <dbReference type="Proteomes" id="UP000291236"/>
    </source>
</evidence>
<protein>
    <submittedName>
        <fullName evidence="7">1-aminocyclopropane-1-carboxylate deaminase</fullName>
    </submittedName>
</protein>
<dbReference type="InterPro" id="IPR027278">
    <property type="entry name" value="ACCD_DCysDesulf"/>
</dbReference>
<dbReference type="PANTHER" id="PTHR43780:SF2">
    <property type="entry name" value="1-AMINOCYCLOPROPANE-1-CARBOXYLATE DEAMINASE-RELATED"/>
    <property type="match status" value="1"/>
</dbReference>
<evidence type="ECO:0000313" key="7">
    <source>
        <dbReference type="EMBL" id="BBH52224.1"/>
    </source>
</evidence>
<gene>
    <name evidence="7" type="ORF">JCM31447_06640</name>
</gene>
<evidence type="ECO:0000256" key="2">
    <source>
        <dbReference type="ARBA" id="ARBA00008639"/>
    </source>
</evidence>
<organism evidence="7 8">
    <name type="scientific">Fluviispira sanaruensis</name>
    <dbReference type="NCBI Taxonomy" id="2493639"/>
    <lineage>
        <taxon>Bacteria</taxon>
        <taxon>Pseudomonadati</taxon>
        <taxon>Bdellovibrionota</taxon>
        <taxon>Oligoflexia</taxon>
        <taxon>Silvanigrellales</taxon>
        <taxon>Silvanigrellaceae</taxon>
        <taxon>Fluviispira</taxon>
    </lineage>
</organism>
<keyword evidence="3 5" id="KW-0663">Pyridoxal phosphate</keyword>
<proteinExistence type="inferred from homology"/>
<reference evidence="7 8" key="1">
    <citation type="submission" date="2018-12" db="EMBL/GenBank/DDBJ databases">
        <title>Rubrispira sanarue gen. nov., sp., nov., a member of the order Silvanigrellales, isolated from a brackish lake in Hamamatsu Japan.</title>
        <authorList>
            <person name="Maejima Y."/>
            <person name="Iino T."/>
            <person name="Muraguchi Y."/>
            <person name="Fukuda K."/>
            <person name="Nojiri H."/>
            <person name="Ohkuma M."/>
            <person name="Moriuchi R."/>
            <person name="Dohra H."/>
            <person name="Kimbara K."/>
            <person name="Shintani M."/>
        </authorList>
    </citation>
    <scope>NUCLEOTIDE SEQUENCE [LARGE SCALE GENOMIC DNA]</scope>
    <source>
        <strain evidence="7 8">RF1110005</strain>
    </source>
</reference>
<accession>A0A4P2VK06</accession>
<dbReference type="OrthoDB" id="9801249at2"/>
<keyword evidence="8" id="KW-1185">Reference proteome</keyword>
<dbReference type="EMBL" id="AP019368">
    <property type="protein sequence ID" value="BBH52224.1"/>
    <property type="molecule type" value="Genomic_DNA"/>
</dbReference>
<comment type="cofactor">
    <cofactor evidence="1">
        <name>pyridoxal 5'-phosphate</name>
        <dbReference type="ChEBI" id="CHEBI:597326"/>
    </cofactor>
</comment>
<dbReference type="RefSeq" id="WP_130606491.1">
    <property type="nucleotide sequence ID" value="NZ_AP019368.1"/>
</dbReference>
<dbReference type="Gene3D" id="3.40.50.1100">
    <property type="match status" value="2"/>
</dbReference>
<dbReference type="AlphaFoldDB" id="A0A4P2VK06"/>
<evidence type="ECO:0000256" key="6">
    <source>
        <dbReference type="SAM" id="Phobius"/>
    </source>
</evidence>
<evidence type="ECO:0000256" key="1">
    <source>
        <dbReference type="ARBA" id="ARBA00001933"/>
    </source>
</evidence>
<keyword evidence="6" id="KW-0812">Transmembrane</keyword>
<dbReference type="KEGG" id="sbf:JCM31447_06640"/>
<keyword evidence="6" id="KW-1133">Transmembrane helix</keyword>
<dbReference type="Proteomes" id="UP000291236">
    <property type="component" value="Chromosome"/>
</dbReference>
<name>A0A4P2VK06_FLUSA</name>
<dbReference type="GO" id="GO:0019148">
    <property type="term" value="F:D-cysteine desulfhydrase activity"/>
    <property type="evidence" value="ECO:0007669"/>
    <property type="project" value="TreeGrafter"/>
</dbReference>
<dbReference type="InterPro" id="IPR036052">
    <property type="entry name" value="TrpB-like_PALP_sf"/>
</dbReference>
<dbReference type="PANTHER" id="PTHR43780">
    <property type="entry name" value="1-AMINOCYCLOPROPANE-1-CARBOXYLATE DEAMINASE-RELATED"/>
    <property type="match status" value="1"/>
</dbReference>